<accession>A0A1I0QSG2</accession>
<evidence type="ECO:0000313" key="6">
    <source>
        <dbReference type="EMBL" id="SEW30308.1"/>
    </source>
</evidence>
<dbReference type="Pfam" id="PF01614">
    <property type="entry name" value="IclR_C"/>
    <property type="match status" value="1"/>
</dbReference>
<evidence type="ECO:0000256" key="3">
    <source>
        <dbReference type="ARBA" id="ARBA00023163"/>
    </source>
</evidence>
<feature type="domain" description="HTH iclR-type" evidence="4">
    <location>
        <begin position="14"/>
        <end position="73"/>
    </location>
</feature>
<keyword evidence="7" id="KW-1185">Reference proteome</keyword>
<dbReference type="Gene3D" id="3.30.450.40">
    <property type="match status" value="1"/>
</dbReference>
<dbReference type="InterPro" id="IPR014757">
    <property type="entry name" value="Tscrpt_reg_IclR_C"/>
</dbReference>
<evidence type="ECO:0000313" key="7">
    <source>
        <dbReference type="Proteomes" id="UP000183275"/>
    </source>
</evidence>
<dbReference type="SMART" id="SM00346">
    <property type="entry name" value="HTH_ICLR"/>
    <property type="match status" value="1"/>
</dbReference>
<reference evidence="7" key="1">
    <citation type="submission" date="2016-10" db="EMBL/GenBank/DDBJ databases">
        <authorList>
            <person name="Varghese N."/>
        </authorList>
    </citation>
    <scope>NUCLEOTIDE SEQUENCE [LARGE SCALE GENOMIC DNA]</scope>
    <source>
        <strain evidence="7">CGMCC 1.12284</strain>
    </source>
</reference>
<organism evidence="6 7">
    <name type="scientific">Natrinema salifodinae</name>
    <dbReference type="NCBI Taxonomy" id="1202768"/>
    <lineage>
        <taxon>Archaea</taxon>
        <taxon>Methanobacteriati</taxon>
        <taxon>Methanobacteriota</taxon>
        <taxon>Stenosarchaea group</taxon>
        <taxon>Halobacteria</taxon>
        <taxon>Halobacteriales</taxon>
        <taxon>Natrialbaceae</taxon>
        <taxon>Natrinema</taxon>
    </lineage>
</organism>
<keyword evidence="1" id="KW-0805">Transcription regulation</keyword>
<dbReference type="InterPro" id="IPR005471">
    <property type="entry name" value="Tscrpt_reg_IclR_N"/>
</dbReference>
<evidence type="ECO:0000256" key="1">
    <source>
        <dbReference type="ARBA" id="ARBA00023015"/>
    </source>
</evidence>
<proteinExistence type="predicted"/>
<evidence type="ECO:0000259" key="4">
    <source>
        <dbReference type="PROSITE" id="PS51077"/>
    </source>
</evidence>
<evidence type="ECO:0000256" key="2">
    <source>
        <dbReference type="ARBA" id="ARBA00023125"/>
    </source>
</evidence>
<dbReference type="InterPro" id="IPR029016">
    <property type="entry name" value="GAF-like_dom_sf"/>
</dbReference>
<dbReference type="SUPFAM" id="SSF46785">
    <property type="entry name" value="Winged helix' DNA-binding domain"/>
    <property type="match status" value="1"/>
</dbReference>
<dbReference type="InterPro" id="IPR036390">
    <property type="entry name" value="WH_DNA-bd_sf"/>
</dbReference>
<dbReference type="InterPro" id="IPR036388">
    <property type="entry name" value="WH-like_DNA-bd_sf"/>
</dbReference>
<dbReference type="PROSITE" id="PS51077">
    <property type="entry name" value="HTH_ICLR"/>
    <property type="match status" value="1"/>
</dbReference>
<dbReference type="Gene3D" id="1.10.10.10">
    <property type="entry name" value="Winged helix-like DNA-binding domain superfamily/Winged helix DNA-binding domain"/>
    <property type="match status" value="1"/>
</dbReference>
<dbReference type="GO" id="GO:0003677">
    <property type="term" value="F:DNA binding"/>
    <property type="evidence" value="ECO:0007669"/>
    <property type="project" value="UniProtKB-KW"/>
</dbReference>
<feature type="domain" description="IclR-ED" evidence="5">
    <location>
        <begin position="74"/>
        <end position="259"/>
    </location>
</feature>
<dbReference type="RefSeq" id="WP_049989141.1">
    <property type="nucleotide sequence ID" value="NZ_FOIS01000005.1"/>
</dbReference>
<dbReference type="AlphaFoldDB" id="A0A1I0QSG2"/>
<dbReference type="PANTHER" id="PTHR30136">
    <property type="entry name" value="HELIX-TURN-HELIX TRANSCRIPTIONAL REGULATOR, ICLR FAMILY"/>
    <property type="match status" value="1"/>
</dbReference>
<dbReference type="GO" id="GO:0045892">
    <property type="term" value="P:negative regulation of DNA-templated transcription"/>
    <property type="evidence" value="ECO:0007669"/>
    <property type="project" value="TreeGrafter"/>
</dbReference>
<sequence length="260" mass="29479">MFDRSSGHEANDTLGSVEKAFIVLEELRQMRKAGVSELAEQLDFPKSTVHIYLQTLREQGFVVQDGDEYALSYRFLEYGGDYRNQSRLYRVAKTEVDKLASETDEVANLGIEENGLRVLLYKSEGPDAVHDNAPIGEYAHMHWTALGKAMLAHYPMSRVESIINTHGLPRANEHTITDDDNLFTELEYIRERGYSVEDQDRREGVLTIGAPIVDRSTNEVISAVSVSGPKNHLDEQERFEELVAAVKKTANVIELRYSHY</sequence>
<dbReference type="GO" id="GO:0003700">
    <property type="term" value="F:DNA-binding transcription factor activity"/>
    <property type="evidence" value="ECO:0007669"/>
    <property type="project" value="TreeGrafter"/>
</dbReference>
<dbReference type="SUPFAM" id="SSF55781">
    <property type="entry name" value="GAF domain-like"/>
    <property type="match status" value="1"/>
</dbReference>
<gene>
    <name evidence="6" type="ORF">SAMN05216285_3834</name>
</gene>
<evidence type="ECO:0000259" key="5">
    <source>
        <dbReference type="PROSITE" id="PS51078"/>
    </source>
</evidence>
<dbReference type="Proteomes" id="UP000183275">
    <property type="component" value="Unassembled WGS sequence"/>
</dbReference>
<dbReference type="Pfam" id="PF09339">
    <property type="entry name" value="HTH_IclR"/>
    <property type="match status" value="1"/>
</dbReference>
<keyword evidence="3" id="KW-0804">Transcription</keyword>
<dbReference type="EMBL" id="FOIS01000005">
    <property type="protein sequence ID" value="SEW30308.1"/>
    <property type="molecule type" value="Genomic_DNA"/>
</dbReference>
<name>A0A1I0QSG2_9EURY</name>
<dbReference type="InterPro" id="IPR050707">
    <property type="entry name" value="HTH_MetabolicPath_Reg"/>
</dbReference>
<dbReference type="PROSITE" id="PS51078">
    <property type="entry name" value="ICLR_ED"/>
    <property type="match status" value="1"/>
</dbReference>
<dbReference type="OrthoDB" id="14763at2157"/>
<protein>
    <submittedName>
        <fullName evidence="6">Transcriptional regulator, IclR family</fullName>
    </submittedName>
</protein>
<keyword evidence="2" id="KW-0238">DNA-binding</keyword>
<dbReference type="PANTHER" id="PTHR30136:SF35">
    <property type="entry name" value="HTH-TYPE TRANSCRIPTIONAL REGULATOR RV1719"/>
    <property type="match status" value="1"/>
</dbReference>